<accession>A0ABD2CC24</accession>
<comment type="caution">
    <text evidence="2">The sequence shown here is derived from an EMBL/GenBank/DDBJ whole genome shotgun (WGS) entry which is preliminary data.</text>
</comment>
<feature type="non-terminal residue" evidence="2">
    <location>
        <position position="300"/>
    </location>
</feature>
<dbReference type="EMBL" id="JAYRBN010000058">
    <property type="protein sequence ID" value="KAL2742504.1"/>
    <property type="molecule type" value="Genomic_DNA"/>
</dbReference>
<sequence>MLLLTLNSYHGTEQIRSETAGNGWSISETGSNNRMISVLETNGRSTIIIMIIPPGGSSCGNQILETAPYRFAISADGSGSAKLYGLCEPDADTLTFDEYSPSSRGPWLSLPIVFRPKPRSWIYLDGVTSNRSRETRDSQRPNFAKADDGMLVDCYFLTIFTFIVFLASSRNLLCRGLVAKDYELEETAIVEISVGSKFTDGTLIICARAQREIRDYVEFQDAFVSPFGKFQIIARYEVPPDSPGAIAELPRRFSFCLVRVRIILVPGKVCSDGTEEEVEKKKAKEQQRRRMERAVYPDLG</sequence>
<evidence type="ECO:0000313" key="2">
    <source>
        <dbReference type="EMBL" id="KAL2742504.1"/>
    </source>
</evidence>
<keyword evidence="3" id="KW-1185">Reference proteome</keyword>
<dbReference type="AlphaFoldDB" id="A0ABD2CC24"/>
<protein>
    <submittedName>
        <fullName evidence="2">Uncharacterized protein</fullName>
    </submittedName>
</protein>
<feature type="region of interest" description="Disordered" evidence="1">
    <location>
        <begin position="275"/>
        <end position="300"/>
    </location>
</feature>
<reference evidence="2 3" key="1">
    <citation type="journal article" date="2024" name="Ann. Entomol. Soc. Am.">
        <title>Genomic analyses of the southern and eastern yellowjacket wasps (Hymenoptera: Vespidae) reveal evolutionary signatures of social life.</title>
        <authorList>
            <person name="Catto M.A."/>
            <person name="Caine P.B."/>
            <person name="Orr S.E."/>
            <person name="Hunt B.G."/>
            <person name="Goodisman M.A.D."/>
        </authorList>
    </citation>
    <scope>NUCLEOTIDE SEQUENCE [LARGE SCALE GENOMIC DNA]</scope>
    <source>
        <strain evidence="2">232</strain>
        <tissue evidence="2">Head and thorax</tissue>
    </source>
</reference>
<evidence type="ECO:0000256" key="1">
    <source>
        <dbReference type="SAM" id="MobiDB-lite"/>
    </source>
</evidence>
<evidence type="ECO:0000313" key="3">
    <source>
        <dbReference type="Proteomes" id="UP001607303"/>
    </source>
</evidence>
<gene>
    <name evidence="2" type="ORF">V1477_010133</name>
</gene>
<organism evidence="2 3">
    <name type="scientific">Vespula maculifrons</name>
    <name type="common">Eastern yellow jacket</name>
    <name type="synonym">Wasp</name>
    <dbReference type="NCBI Taxonomy" id="7453"/>
    <lineage>
        <taxon>Eukaryota</taxon>
        <taxon>Metazoa</taxon>
        <taxon>Ecdysozoa</taxon>
        <taxon>Arthropoda</taxon>
        <taxon>Hexapoda</taxon>
        <taxon>Insecta</taxon>
        <taxon>Pterygota</taxon>
        <taxon>Neoptera</taxon>
        <taxon>Endopterygota</taxon>
        <taxon>Hymenoptera</taxon>
        <taxon>Apocrita</taxon>
        <taxon>Aculeata</taxon>
        <taxon>Vespoidea</taxon>
        <taxon>Vespidae</taxon>
        <taxon>Vespinae</taxon>
        <taxon>Vespula</taxon>
    </lineage>
</organism>
<proteinExistence type="predicted"/>
<name>A0ABD2CC24_VESMC</name>
<dbReference type="Proteomes" id="UP001607303">
    <property type="component" value="Unassembled WGS sequence"/>
</dbReference>
<feature type="compositionally biased region" description="Basic and acidic residues" evidence="1">
    <location>
        <begin position="278"/>
        <end position="300"/>
    </location>
</feature>